<keyword evidence="9 11" id="KW-0472">Membrane</keyword>
<feature type="transmembrane region" description="Helical" evidence="11">
    <location>
        <begin position="304"/>
        <end position="326"/>
    </location>
</feature>
<dbReference type="Proteomes" id="UP000199103">
    <property type="component" value="Chromosome I"/>
</dbReference>
<protein>
    <recommendedName>
        <fullName evidence="11">Na(+)/H(+) antiporter NhaA</fullName>
    </recommendedName>
    <alternativeName>
        <fullName evidence="11">Sodium/proton antiporter NhaA</fullName>
    </alternativeName>
</protein>
<dbReference type="GO" id="GO:0006885">
    <property type="term" value="P:regulation of pH"/>
    <property type="evidence" value="ECO:0007669"/>
    <property type="project" value="UniProtKB-UniRule"/>
</dbReference>
<dbReference type="GO" id="GO:0005886">
    <property type="term" value="C:plasma membrane"/>
    <property type="evidence" value="ECO:0007669"/>
    <property type="project" value="UniProtKB-SubCell"/>
</dbReference>
<dbReference type="NCBIfam" id="TIGR00773">
    <property type="entry name" value="NhaA"/>
    <property type="match status" value="1"/>
</dbReference>
<keyword evidence="7 11" id="KW-0915">Sodium</keyword>
<dbReference type="EMBL" id="LT629772">
    <property type="protein sequence ID" value="SDS53257.1"/>
    <property type="molecule type" value="Genomic_DNA"/>
</dbReference>
<evidence type="ECO:0000256" key="6">
    <source>
        <dbReference type="ARBA" id="ARBA00022989"/>
    </source>
</evidence>
<gene>
    <name evidence="11" type="primary">nhaA</name>
    <name evidence="12" type="ORF">SAMN04489812_2194</name>
</gene>
<keyword evidence="10 11" id="KW-0739">Sodium transport</keyword>
<accession>A0A1H1SYZ0</accession>
<organism evidence="12 13">
    <name type="scientific">Microlunatus soli</name>
    <dbReference type="NCBI Taxonomy" id="630515"/>
    <lineage>
        <taxon>Bacteria</taxon>
        <taxon>Bacillati</taxon>
        <taxon>Actinomycetota</taxon>
        <taxon>Actinomycetes</taxon>
        <taxon>Propionibacteriales</taxon>
        <taxon>Propionibacteriaceae</taxon>
        <taxon>Microlunatus</taxon>
    </lineage>
</organism>
<evidence type="ECO:0000256" key="8">
    <source>
        <dbReference type="ARBA" id="ARBA00023065"/>
    </source>
</evidence>
<sequence>MPDLPPLKDKLPKRRLFAAGAGRERRTVAEFLRDETVGGALMLAATVIALFWANLGHHSYEIFRTLHLGPLSLEHWAADGLLTIFFFVAGLELKRELTTGSLSRPADALVPIVAAVAGMAIPAAVYLAINLPTADGRPEGWAVPMATDIAFALAILAIVGRQLPASLRAFLLTLAIVDDLGAISVIAIIFTDSVNLLWLLGAAACVTLWWWLQRRRIDHWWIFLPLGVLAWICTLQSGVHATIAGVAVGLATRSRGDEVTSPAEAWEHRWRPISAAVAVPIFALLAAGVRVSGAGLLGLFREPLALGVVVALVAGKTIGVFGGAFLTARFTRAELAEDLRWSEVFSVAILAGVGFTVALLVSDLAFGTASAAAEQSKSAVLVGSLLAAVLATLSLSRRNRSRRRTRDPGPG</sequence>
<dbReference type="AlphaFoldDB" id="A0A1H1SYZ0"/>
<evidence type="ECO:0000256" key="11">
    <source>
        <dbReference type="HAMAP-Rule" id="MF_01844"/>
    </source>
</evidence>
<comment type="similarity">
    <text evidence="11">Belongs to the NhaA Na(+)/H(+) (TC 2.A.33) antiporter family.</text>
</comment>
<dbReference type="STRING" id="630515.SAMN04489812_2194"/>
<evidence type="ECO:0000256" key="1">
    <source>
        <dbReference type="ARBA" id="ARBA00004429"/>
    </source>
</evidence>
<keyword evidence="6 11" id="KW-1133">Transmembrane helix</keyword>
<evidence type="ECO:0000256" key="4">
    <source>
        <dbReference type="ARBA" id="ARBA00022475"/>
    </source>
</evidence>
<keyword evidence="13" id="KW-1185">Reference proteome</keyword>
<reference evidence="12 13" key="1">
    <citation type="submission" date="2016-10" db="EMBL/GenBank/DDBJ databases">
        <authorList>
            <person name="de Groot N.N."/>
        </authorList>
    </citation>
    <scope>NUCLEOTIDE SEQUENCE [LARGE SCALE GENOMIC DNA]</scope>
    <source>
        <strain evidence="12 13">DSM 21800</strain>
    </source>
</reference>
<evidence type="ECO:0000313" key="13">
    <source>
        <dbReference type="Proteomes" id="UP000199103"/>
    </source>
</evidence>
<feature type="transmembrane region" description="Helical" evidence="11">
    <location>
        <begin position="378"/>
        <end position="396"/>
    </location>
</feature>
<evidence type="ECO:0000256" key="3">
    <source>
        <dbReference type="ARBA" id="ARBA00022449"/>
    </source>
</evidence>
<dbReference type="RefSeq" id="WP_231920286.1">
    <property type="nucleotide sequence ID" value="NZ_LT629772.1"/>
</dbReference>
<feature type="transmembrane region" description="Helical" evidence="11">
    <location>
        <begin position="105"/>
        <end position="129"/>
    </location>
</feature>
<evidence type="ECO:0000256" key="2">
    <source>
        <dbReference type="ARBA" id="ARBA00022448"/>
    </source>
</evidence>
<comment type="function">
    <text evidence="11">Na(+)/H(+) antiporter that extrudes sodium in exchange for external protons.</text>
</comment>
<name>A0A1H1SYZ0_9ACTN</name>
<feature type="transmembrane region" description="Helical" evidence="11">
    <location>
        <begin position="171"/>
        <end position="190"/>
    </location>
</feature>
<evidence type="ECO:0000256" key="10">
    <source>
        <dbReference type="ARBA" id="ARBA00023201"/>
    </source>
</evidence>
<dbReference type="InterPro" id="IPR004670">
    <property type="entry name" value="NhaA"/>
</dbReference>
<dbReference type="Gene3D" id="1.20.1530.10">
    <property type="entry name" value="Na+/H+ antiporter like domain"/>
    <property type="match status" value="1"/>
</dbReference>
<feature type="transmembrane region" description="Helical" evidence="11">
    <location>
        <begin position="347"/>
        <end position="366"/>
    </location>
</feature>
<feature type="transmembrane region" description="Helical" evidence="11">
    <location>
        <begin position="75"/>
        <end position="93"/>
    </location>
</feature>
<comment type="catalytic activity">
    <reaction evidence="11">
        <text>Na(+)(in) + 2 H(+)(out) = Na(+)(out) + 2 H(+)(in)</text>
        <dbReference type="Rhea" id="RHEA:29251"/>
        <dbReference type="ChEBI" id="CHEBI:15378"/>
        <dbReference type="ChEBI" id="CHEBI:29101"/>
    </reaction>
</comment>
<proteinExistence type="inferred from homology"/>
<feature type="transmembrane region" description="Helical" evidence="11">
    <location>
        <begin position="141"/>
        <end position="159"/>
    </location>
</feature>
<dbReference type="GO" id="GO:0015385">
    <property type="term" value="F:sodium:proton antiporter activity"/>
    <property type="evidence" value="ECO:0007669"/>
    <property type="project" value="UniProtKB-UniRule"/>
</dbReference>
<dbReference type="HAMAP" id="MF_01844">
    <property type="entry name" value="NhaA"/>
    <property type="match status" value="1"/>
</dbReference>
<keyword evidence="2 11" id="KW-0813">Transport</keyword>
<dbReference type="PANTHER" id="PTHR30341">
    <property type="entry name" value="SODIUM ION/PROTON ANTIPORTER NHAA-RELATED"/>
    <property type="match status" value="1"/>
</dbReference>
<evidence type="ECO:0000313" key="12">
    <source>
        <dbReference type="EMBL" id="SDS53257.1"/>
    </source>
</evidence>
<dbReference type="Pfam" id="PF06965">
    <property type="entry name" value="Na_H_antiport_1"/>
    <property type="match status" value="1"/>
</dbReference>
<keyword evidence="3 11" id="KW-0050">Antiport</keyword>
<dbReference type="InterPro" id="IPR023171">
    <property type="entry name" value="Na/H_antiporter_dom_sf"/>
</dbReference>
<keyword evidence="4 11" id="KW-1003">Cell membrane</keyword>
<feature type="transmembrane region" description="Helical" evidence="11">
    <location>
        <begin position="36"/>
        <end position="55"/>
    </location>
</feature>
<evidence type="ECO:0000256" key="9">
    <source>
        <dbReference type="ARBA" id="ARBA00023136"/>
    </source>
</evidence>
<evidence type="ECO:0000256" key="7">
    <source>
        <dbReference type="ARBA" id="ARBA00023053"/>
    </source>
</evidence>
<comment type="subcellular location">
    <subcellularLocation>
        <location evidence="1">Cell inner membrane</location>
        <topology evidence="1">Multi-pass membrane protein</topology>
    </subcellularLocation>
    <subcellularLocation>
        <location evidence="11">Cell membrane</location>
        <topology evidence="11">Multi-pass membrane protein</topology>
    </subcellularLocation>
</comment>
<feature type="transmembrane region" description="Helical" evidence="11">
    <location>
        <begin position="275"/>
        <end position="298"/>
    </location>
</feature>
<dbReference type="PANTHER" id="PTHR30341:SF0">
    <property type="entry name" value="NA(+)_H(+) ANTIPORTER NHAA"/>
    <property type="match status" value="1"/>
</dbReference>
<keyword evidence="8 11" id="KW-0406">Ion transport</keyword>
<keyword evidence="5 11" id="KW-0812">Transmembrane</keyword>
<evidence type="ECO:0000256" key="5">
    <source>
        <dbReference type="ARBA" id="ARBA00022692"/>
    </source>
</evidence>
<feature type="transmembrane region" description="Helical" evidence="11">
    <location>
        <begin position="196"/>
        <end position="212"/>
    </location>
</feature>